<dbReference type="GeneID" id="57145595"/>
<dbReference type="RefSeq" id="WP_141378184.1">
    <property type="nucleotide sequence ID" value="NZ_BJML01000011.1"/>
</dbReference>
<dbReference type="Proteomes" id="UP000319525">
    <property type="component" value="Unassembled WGS sequence"/>
</dbReference>
<proteinExistence type="predicted"/>
<dbReference type="EMBL" id="BJML01000011">
    <property type="protein sequence ID" value="GEB46967.1"/>
    <property type="molecule type" value="Genomic_DNA"/>
</dbReference>
<evidence type="ECO:0000313" key="1">
    <source>
        <dbReference type="EMBL" id="GEB46967.1"/>
    </source>
</evidence>
<comment type="caution">
    <text evidence="1">The sequence shown here is derived from an EMBL/GenBank/DDBJ whole genome shotgun (WGS) entry which is preliminary data.</text>
</comment>
<sequence>MSTASETLTRVARIADLSDGETIVLKKGDNVVRGTTRIANGARRVDIGAGSAGPTVGSFTDAGYAIHRVEPMASLSRMFGGLTRLVVEPVAPLKPEAVIDTDGDRWTLRPNGEYALEEDGPDATGYESLASLRATYGPLKTPGGVVIPE</sequence>
<reference evidence="1 2" key="1">
    <citation type="submission" date="2019-06" db="EMBL/GenBank/DDBJ databases">
        <title>Whole genome shotgun sequence of Microbacterium testaceum NBRC 12675.</title>
        <authorList>
            <person name="Hosoyama A."/>
            <person name="Uohara A."/>
            <person name="Ohji S."/>
            <person name="Ichikawa N."/>
        </authorList>
    </citation>
    <scope>NUCLEOTIDE SEQUENCE [LARGE SCALE GENOMIC DNA]</scope>
    <source>
        <strain evidence="1 2">NBRC 12675</strain>
    </source>
</reference>
<dbReference type="AlphaFoldDB" id="A0A4Y3QQF7"/>
<accession>A0A4Y3QQF7</accession>
<evidence type="ECO:0000313" key="2">
    <source>
        <dbReference type="Proteomes" id="UP000319525"/>
    </source>
</evidence>
<protein>
    <submittedName>
        <fullName evidence="1">Uncharacterized protein</fullName>
    </submittedName>
</protein>
<organism evidence="1 2">
    <name type="scientific">Microbacterium testaceum</name>
    <name type="common">Aureobacterium testaceum</name>
    <name type="synonym">Brevibacterium testaceum</name>
    <dbReference type="NCBI Taxonomy" id="2033"/>
    <lineage>
        <taxon>Bacteria</taxon>
        <taxon>Bacillati</taxon>
        <taxon>Actinomycetota</taxon>
        <taxon>Actinomycetes</taxon>
        <taxon>Micrococcales</taxon>
        <taxon>Microbacteriaceae</taxon>
        <taxon>Microbacterium</taxon>
    </lineage>
</organism>
<name>A0A4Y3QQF7_MICTE</name>
<gene>
    <name evidence="1" type="ORF">MTE01_29120</name>
</gene>